<dbReference type="RefSeq" id="WP_285967263.1">
    <property type="nucleotide sequence ID" value="NZ_CP127294.1"/>
</dbReference>
<evidence type="ECO:0000313" key="3">
    <source>
        <dbReference type="Proteomes" id="UP001236014"/>
    </source>
</evidence>
<accession>A0A9Y2ICD6</accession>
<gene>
    <name evidence="2" type="ORF">QRX50_34320</name>
</gene>
<keyword evidence="3" id="KW-1185">Reference proteome</keyword>
<keyword evidence="2" id="KW-0808">Transferase</keyword>
<dbReference type="GO" id="GO:0016740">
    <property type="term" value="F:transferase activity"/>
    <property type="evidence" value="ECO:0007669"/>
    <property type="project" value="UniProtKB-KW"/>
</dbReference>
<name>A0A9Y2ICD6_9PSEU</name>
<dbReference type="Proteomes" id="UP001236014">
    <property type="component" value="Chromosome"/>
</dbReference>
<dbReference type="SUPFAM" id="SSF89796">
    <property type="entry name" value="CoA-transferase family III (CaiB/BaiF)"/>
    <property type="match status" value="1"/>
</dbReference>
<protein>
    <submittedName>
        <fullName evidence="2">CoA transferase</fullName>
    </submittedName>
</protein>
<dbReference type="InterPro" id="IPR050509">
    <property type="entry name" value="CoA-transferase_III"/>
</dbReference>
<dbReference type="PANTHER" id="PTHR48228:SF5">
    <property type="entry name" value="ALPHA-METHYLACYL-COA RACEMASE"/>
    <property type="match status" value="1"/>
</dbReference>
<dbReference type="KEGG" id="acab:QRX50_34320"/>
<evidence type="ECO:0000256" key="1">
    <source>
        <dbReference type="SAM" id="MobiDB-lite"/>
    </source>
</evidence>
<dbReference type="InterPro" id="IPR023606">
    <property type="entry name" value="CoA-Trfase_III_dom_1_sf"/>
</dbReference>
<dbReference type="Gene3D" id="3.30.1540.10">
    <property type="entry name" value="formyl-coa transferase, domain 3"/>
    <property type="match status" value="1"/>
</dbReference>
<sequence length="386" mass="40794">MPEALLDGLRVVEISSYVATPLCGLTLAQLGADVVRVEPLGGAPDRTRWPLAGSGTSLYWTGLNKGKRAIAVDLAAEVDRHRVADLIVHGGPCVVVTNTARHPELTHAALSARRPDVIHALLEGHSDGGAAVDYTVQAATGFPLVTGPADVPGPVNHVLPAWDLAAGLYLATGLLAAERRRLRTGRGASLRVALEDVALATAGNLGYLAEAQVTDHERTKSGNDIHGTYGRDFTTADGVAVVVVILTERHWTKLLAATGLTAAFAALGDSLAIDFSGEAARFEHRDLISALLARWFATTPYADAAKALDAHRILWQRYRTFAEVGRDPGLADQELFAPLDQPGVGPHLAPKSPLVVDGTRLDPSPAPSVGEHNAEVFGPPKREADR</sequence>
<feature type="region of interest" description="Disordered" evidence="1">
    <location>
        <begin position="341"/>
        <end position="386"/>
    </location>
</feature>
<organism evidence="2 3">
    <name type="scientific">Amycolatopsis carbonis</name>
    <dbReference type="NCBI Taxonomy" id="715471"/>
    <lineage>
        <taxon>Bacteria</taxon>
        <taxon>Bacillati</taxon>
        <taxon>Actinomycetota</taxon>
        <taxon>Actinomycetes</taxon>
        <taxon>Pseudonocardiales</taxon>
        <taxon>Pseudonocardiaceae</taxon>
        <taxon>Amycolatopsis</taxon>
    </lineage>
</organism>
<dbReference type="InterPro" id="IPR044855">
    <property type="entry name" value="CoA-Trfase_III_dom3_sf"/>
</dbReference>
<dbReference type="Pfam" id="PF02515">
    <property type="entry name" value="CoA_transf_3"/>
    <property type="match status" value="1"/>
</dbReference>
<evidence type="ECO:0000313" key="2">
    <source>
        <dbReference type="EMBL" id="WIX76515.1"/>
    </source>
</evidence>
<dbReference type="AlphaFoldDB" id="A0A9Y2ICD6"/>
<dbReference type="InterPro" id="IPR003673">
    <property type="entry name" value="CoA-Trfase_fam_III"/>
</dbReference>
<proteinExistence type="predicted"/>
<dbReference type="Gene3D" id="3.40.50.10540">
    <property type="entry name" value="Crotonobetainyl-coa:carnitine coa-transferase, domain 1"/>
    <property type="match status" value="1"/>
</dbReference>
<dbReference type="EMBL" id="CP127294">
    <property type="protein sequence ID" value="WIX76515.1"/>
    <property type="molecule type" value="Genomic_DNA"/>
</dbReference>
<reference evidence="2 3" key="1">
    <citation type="submission" date="2023-06" db="EMBL/GenBank/DDBJ databases">
        <authorList>
            <person name="Oyuntsetseg B."/>
            <person name="Kim S.B."/>
        </authorList>
    </citation>
    <scope>NUCLEOTIDE SEQUENCE [LARGE SCALE GENOMIC DNA]</scope>
    <source>
        <strain evidence="2 3">2-15</strain>
    </source>
</reference>
<dbReference type="PANTHER" id="PTHR48228">
    <property type="entry name" value="SUCCINYL-COA--D-CITRAMALATE COA-TRANSFERASE"/>
    <property type="match status" value="1"/>
</dbReference>